<dbReference type="RefSeq" id="XP_032823176.1">
    <property type="nucleotide sequence ID" value="XM_032967285.1"/>
</dbReference>
<dbReference type="GO" id="GO:0050241">
    <property type="term" value="F:pyrroline-2-carboxylate reductase activity"/>
    <property type="evidence" value="ECO:0007669"/>
    <property type="project" value="UniProtKB-EC"/>
</dbReference>
<comment type="catalytic activity">
    <reaction evidence="7">
        <text>L-proline + NADP(+) = 1-pyrroline-2-carboxylate + NADPH + H(+)</text>
        <dbReference type="Rhea" id="RHEA:20317"/>
        <dbReference type="ChEBI" id="CHEBI:15378"/>
        <dbReference type="ChEBI" id="CHEBI:39785"/>
        <dbReference type="ChEBI" id="CHEBI:57783"/>
        <dbReference type="ChEBI" id="CHEBI:58349"/>
        <dbReference type="ChEBI" id="CHEBI:60039"/>
        <dbReference type="EC" id="1.5.1.1"/>
    </reaction>
    <physiologicalReaction direction="right-to-left" evidence="7">
        <dbReference type="Rhea" id="RHEA:20319"/>
    </physiologicalReaction>
</comment>
<evidence type="ECO:0000256" key="12">
    <source>
        <dbReference type="ARBA" id="ARBA00093263"/>
    </source>
</evidence>
<evidence type="ECO:0000256" key="3">
    <source>
        <dbReference type="ARBA" id="ARBA00015173"/>
    </source>
</evidence>
<dbReference type="Proteomes" id="UP001318040">
    <property type="component" value="Chromosome 37"/>
</dbReference>
<evidence type="ECO:0000256" key="17">
    <source>
        <dbReference type="ARBA" id="ARBA00093650"/>
    </source>
</evidence>
<comment type="catalytic activity">
    <reaction evidence="10">
        <text>(R)-lanthionine ketimine + NADPH + 2 H(+) = (3R,5R)-1,4-thiomorpholine-3,5-dicarboxylate + NADP(+)</text>
        <dbReference type="Rhea" id="RHEA:68040"/>
        <dbReference type="ChEBI" id="CHEBI:15378"/>
        <dbReference type="ChEBI" id="CHEBI:57783"/>
        <dbReference type="ChEBI" id="CHEBI:58349"/>
        <dbReference type="ChEBI" id="CHEBI:176891"/>
        <dbReference type="ChEBI" id="CHEBI:176892"/>
    </reaction>
    <physiologicalReaction direction="left-to-right" evidence="10">
        <dbReference type="Rhea" id="RHEA:68041"/>
    </physiologicalReaction>
</comment>
<keyword evidence="18" id="KW-1185">Reference proteome</keyword>
<comment type="catalytic activity">
    <reaction evidence="8">
        <text>(3R)-1,4-thiomorpholine-3-carboxylate + NAD(+) = 3,4-dehydrothiomorpholine-3-carboxylate + NADH + 2 H(+)</text>
        <dbReference type="Rhea" id="RHEA:12504"/>
        <dbReference type="ChEBI" id="CHEBI:15378"/>
        <dbReference type="ChEBI" id="CHEBI:57540"/>
        <dbReference type="ChEBI" id="CHEBI:57945"/>
        <dbReference type="ChEBI" id="CHEBI:58517"/>
        <dbReference type="ChEBI" id="CHEBI:176873"/>
        <dbReference type="EC" id="1.5.1.25"/>
    </reaction>
    <physiologicalReaction direction="right-to-left" evidence="8">
        <dbReference type="Rhea" id="RHEA:12506"/>
    </physiologicalReaction>
</comment>
<evidence type="ECO:0000313" key="19">
    <source>
        <dbReference type="RefSeq" id="XP_032823176.1"/>
    </source>
</evidence>
<dbReference type="RefSeq" id="XP_032823179.1">
    <property type="nucleotide sequence ID" value="XM_032967288.1"/>
</dbReference>
<evidence type="ECO:0000313" key="21">
    <source>
        <dbReference type="RefSeq" id="XP_032823178.1"/>
    </source>
</evidence>
<comment type="similarity">
    <text evidence="1">Belongs to the ornithine cyclodeaminase/mu-crystallin family.</text>
</comment>
<evidence type="ECO:0000256" key="9">
    <source>
        <dbReference type="ARBA" id="ARBA00093227"/>
    </source>
</evidence>
<dbReference type="Pfam" id="PF02423">
    <property type="entry name" value="OCD_Mu_crystall"/>
    <property type="match status" value="1"/>
</dbReference>
<evidence type="ECO:0000256" key="10">
    <source>
        <dbReference type="ARBA" id="ARBA00093248"/>
    </source>
</evidence>
<dbReference type="KEGG" id="pmrn:116949696"/>
<protein>
    <recommendedName>
        <fullName evidence="3">Ketimine reductase mu-crystallin</fullName>
        <ecNumber evidence="16">1.5.1.1</ecNumber>
        <ecNumber evidence="2">1.5.1.25</ecNumber>
    </recommendedName>
    <alternativeName>
        <fullName evidence="17">1-piperideine-2-carboxylate/1-pyrroline-2-carboxylate reductase</fullName>
    </alternativeName>
    <alternativeName>
        <fullName evidence="4">NADP-regulated thyroid-hormone-binding protein</fullName>
    </alternativeName>
</protein>
<evidence type="ECO:0000313" key="22">
    <source>
        <dbReference type="RefSeq" id="XP_032823179.1"/>
    </source>
</evidence>
<proteinExistence type="inferred from homology"/>
<evidence type="ECO:0000256" key="16">
    <source>
        <dbReference type="ARBA" id="ARBA00093598"/>
    </source>
</evidence>
<accession>A0AAJ7X7R6</accession>
<dbReference type="InterPro" id="IPR036291">
    <property type="entry name" value="NAD(P)-bd_dom_sf"/>
</dbReference>
<dbReference type="InterPro" id="IPR023401">
    <property type="entry name" value="ODC_N"/>
</dbReference>
<dbReference type="AlphaFoldDB" id="A0AAJ7X7R6"/>
<comment type="catalytic activity">
    <reaction evidence="6">
        <text>Delta(2)-thiazoline-2-carboxylate + NADPH + 2 H(+) = L-thiazolidine-2-carboxylate + NADP(+)</text>
        <dbReference type="Rhea" id="RHEA:68072"/>
        <dbReference type="ChEBI" id="CHEBI:15378"/>
        <dbReference type="ChEBI" id="CHEBI:57783"/>
        <dbReference type="ChEBI" id="CHEBI:58349"/>
        <dbReference type="ChEBI" id="CHEBI:176895"/>
        <dbReference type="ChEBI" id="CHEBI:176896"/>
    </reaction>
    <physiologicalReaction direction="left-to-right" evidence="6">
        <dbReference type="Rhea" id="RHEA:68073"/>
    </physiologicalReaction>
</comment>
<evidence type="ECO:0000256" key="15">
    <source>
        <dbReference type="ARBA" id="ARBA00093567"/>
    </source>
</evidence>
<dbReference type="EC" id="1.5.1.25" evidence="2"/>
<dbReference type="PANTHER" id="PTHR13812">
    <property type="entry name" value="KETIMINE REDUCTASE MU-CRYSTALLIN"/>
    <property type="match status" value="1"/>
</dbReference>
<name>A0AAJ7X7R6_PETMA</name>
<dbReference type="Gene3D" id="3.40.50.720">
    <property type="entry name" value="NAD(P)-binding Rossmann-like Domain"/>
    <property type="match status" value="1"/>
</dbReference>
<comment type="catalytic activity">
    <reaction evidence="11">
        <text>(S)-cystathionine ketimine + NADH + 2 H(+) = (3R,5S)-2,3,5,6,7-pentahydro-1,4-thiazepine-3,5-dicarboxylate + NAD(+)</text>
        <dbReference type="Rhea" id="RHEA:68032"/>
        <dbReference type="ChEBI" id="CHEBI:15378"/>
        <dbReference type="ChEBI" id="CHEBI:57540"/>
        <dbReference type="ChEBI" id="CHEBI:57945"/>
        <dbReference type="ChEBI" id="CHEBI:176808"/>
        <dbReference type="ChEBI" id="CHEBI:176810"/>
    </reaction>
    <physiologicalReaction direction="left-to-right" evidence="11">
        <dbReference type="Rhea" id="RHEA:68033"/>
    </physiologicalReaction>
</comment>
<evidence type="ECO:0000256" key="4">
    <source>
        <dbReference type="ARBA" id="ARBA00033420"/>
    </source>
</evidence>
<dbReference type="GO" id="GO:0070324">
    <property type="term" value="F:thyroid hormone binding"/>
    <property type="evidence" value="ECO:0007669"/>
    <property type="project" value="TreeGrafter"/>
</dbReference>
<dbReference type="FunFam" id="3.40.50.720:FF:000241">
    <property type="entry name" value="ketimine reductase mu-crystallin"/>
    <property type="match status" value="1"/>
</dbReference>
<comment type="catalytic activity">
    <reaction evidence="5">
        <text>L-pipecolate + NAD(+) = Delta(1)-piperideine-2-carboxylate + NADH + H(+)</text>
        <dbReference type="Rhea" id="RHEA:30807"/>
        <dbReference type="ChEBI" id="CHEBI:15378"/>
        <dbReference type="ChEBI" id="CHEBI:57540"/>
        <dbReference type="ChEBI" id="CHEBI:57945"/>
        <dbReference type="ChEBI" id="CHEBI:61185"/>
        <dbReference type="ChEBI" id="CHEBI:77631"/>
        <dbReference type="EC" id="1.5.1.1"/>
    </reaction>
    <physiologicalReaction direction="right-to-left" evidence="5">
        <dbReference type="Rhea" id="RHEA:30809"/>
    </physiologicalReaction>
</comment>
<organism evidence="18 21">
    <name type="scientific">Petromyzon marinus</name>
    <name type="common">Sea lamprey</name>
    <dbReference type="NCBI Taxonomy" id="7757"/>
    <lineage>
        <taxon>Eukaryota</taxon>
        <taxon>Metazoa</taxon>
        <taxon>Chordata</taxon>
        <taxon>Craniata</taxon>
        <taxon>Vertebrata</taxon>
        <taxon>Cyclostomata</taxon>
        <taxon>Hyperoartia</taxon>
        <taxon>Petromyzontiformes</taxon>
        <taxon>Petromyzontidae</taxon>
        <taxon>Petromyzon</taxon>
    </lineage>
</organism>
<evidence type="ECO:0000256" key="6">
    <source>
        <dbReference type="ARBA" id="ARBA00093197"/>
    </source>
</evidence>
<dbReference type="InterPro" id="IPR003462">
    <property type="entry name" value="ODC_Mu_crystall"/>
</dbReference>
<gene>
    <name evidence="19 20 21 22" type="primary">CRYM</name>
</gene>
<evidence type="ECO:0000313" key="18">
    <source>
        <dbReference type="Proteomes" id="UP001318040"/>
    </source>
</evidence>
<comment type="catalytic activity">
    <reaction evidence="12">
        <text>(3R)-1,4-thiomorpholine-3-carboxylate + NADP(+) = 3,4-dehydrothiomorpholine-3-carboxylate + NADPH + 2 H(+)</text>
        <dbReference type="Rhea" id="RHEA:12500"/>
        <dbReference type="ChEBI" id="CHEBI:15378"/>
        <dbReference type="ChEBI" id="CHEBI:57783"/>
        <dbReference type="ChEBI" id="CHEBI:58349"/>
        <dbReference type="ChEBI" id="CHEBI:58517"/>
        <dbReference type="ChEBI" id="CHEBI:176873"/>
        <dbReference type="EC" id="1.5.1.25"/>
    </reaction>
    <physiologicalReaction direction="right-to-left" evidence="12">
        <dbReference type="Rhea" id="RHEA:12502"/>
    </physiologicalReaction>
</comment>
<evidence type="ECO:0000256" key="11">
    <source>
        <dbReference type="ARBA" id="ARBA00093250"/>
    </source>
</evidence>
<evidence type="ECO:0000256" key="14">
    <source>
        <dbReference type="ARBA" id="ARBA00093273"/>
    </source>
</evidence>
<sequence>MANLPTYIGAEQVQSVLRYDALVARLEVALGRFSLGAAGGVVQPLRAIVPVSPHSGWLLVMPAYSAGDEALATKLVTSYSGNAGGPFPTHQATILLLDPANGSLRAIMDGRIITDMRTAAVSAIATKYLSPPESRILCILGAGAQAHSHYQVLMQMFHFDEVRVWSQTWESAERFAGAAGGAVTPRRSAEEAARGADVIVTVTMATDPVLRGAWVKPGALVNVVGANRPTWREVDDDLMQSAVIYVDCREAASRESGDIILSGANIFAELGEVINGSKPAHREKTTVFKSQGLAVEDAVAAKLVYDSLQ</sequence>
<comment type="catalytic activity">
    <reaction evidence="13">
        <text>L-proline + NAD(+) = 1-pyrroline-2-carboxylate + NADH + H(+)</text>
        <dbReference type="Rhea" id="RHEA:20321"/>
        <dbReference type="ChEBI" id="CHEBI:15378"/>
        <dbReference type="ChEBI" id="CHEBI:39785"/>
        <dbReference type="ChEBI" id="CHEBI:57540"/>
        <dbReference type="ChEBI" id="CHEBI:57945"/>
        <dbReference type="ChEBI" id="CHEBI:60039"/>
        <dbReference type="EC" id="1.5.1.1"/>
    </reaction>
    <physiologicalReaction direction="right-to-left" evidence="13">
        <dbReference type="Rhea" id="RHEA:20323"/>
    </physiologicalReaction>
</comment>
<dbReference type="RefSeq" id="XP_032823178.1">
    <property type="nucleotide sequence ID" value="XM_032967287.1"/>
</dbReference>
<comment type="subunit">
    <text evidence="15">Homodimer. Binds the thyroid hormone triiodothyronine (T3); T3 binding inhibits enzymatic activity.</text>
</comment>
<dbReference type="CTD" id="1428"/>
<evidence type="ECO:0000256" key="1">
    <source>
        <dbReference type="ARBA" id="ARBA00008903"/>
    </source>
</evidence>
<dbReference type="PIRSF" id="PIRSF001439">
    <property type="entry name" value="CryM"/>
    <property type="match status" value="1"/>
</dbReference>
<dbReference type="EC" id="1.5.1.1" evidence="16"/>
<dbReference type="Gene3D" id="3.30.1780.10">
    <property type="entry name" value="ornithine cyclodeaminase, domain 1"/>
    <property type="match status" value="1"/>
</dbReference>
<reference evidence="19 20" key="1">
    <citation type="submission" date="2025-04" db="UniProtKB">
        <authorList>
            <consortium name="RefSeq"/>
        </authorList>
    </citation>
    <scope>IDENTIFICATION</scope>
    <source>
        <tissue evidence="19 20">Sperm</tissue>
    </source>
</reference>
<dbReference type="RefSeq" id="XP_032823177.1">
    <property type="nucleotide sequence ID" value="XM_032967286.1"/>
</dbReference>
<dbReference type="GO" id="GO:0047127">
    <property type="term" value="F:thiomorpholine-carboxylate dehydrogenase activity"/>
    <property type="evidence" value="ECO:0007669"/>
    <property type="project" value="UniProtKB-EC"/>
</dbReference>
<evidence type="ECO:0000256" key="5">
    <source>
        <dbReference type="ARBA" id="ARBA00093190"/>
    </source>
</evidence>
<evidence type="ECO:0000313" key="20">
    <source>
        <dbReference type="RefSeq" id="XP_032823177.1"/>
    </source>
</evidence>
<dbReference type="GeneID" id="116949696"/>
<evidence type="ECO:0000256" key="13">
    <source>
        <dbReference type="ARBA" id="ARBA00093264"/>
    </source>
</evidence>
<evidence type="ECO:0000256" key="2">
    <source>
        <dbReference type="ARBA" id="ARBA00012883"/>
    </source>
</evidence>
<dbReference type="PANTHER" id="PTHR13812:SF19">
    <property type="entry name" value="KETIMINE REDUCTASE MU-CRYSTALLIN"/>
    <property type="match status" value="1"/>
</dbReference>
<comment type="catalytic activity">
    <reaction evidence="9">
        <text>(S)-cystathionine ketimine + NADPH + 2 H(+) = (3R,5S)-2,3,5,6,7-pentahydro-1,4-thiazepine-3,5-dicarboxylate + NADP(+)</text>
        <dbReference type="Rhea" id="RHEA:68036"/>
        <dbReference type="ChEBI" id="CHEBI:15378"/>
        <dbReference type="ChEBI" id="CHEBI:57783"/>
        <dbReference type="ChEBI" id="CHEBI:58349"/>
        <dbReference type="ChEBI" id="CHEBI:176808"/>
        <dbReference type="ChEBI" id="CHEBI:176810"/>
    </reaction>
    <physiologicalReaction direction="left-to-right" evidence="9">
        <dbReference type="Rhea" id="RHEA:68037"/>
    </physiologicalReaction>
</comment>
<dbReference type="SUPFAM" id="SSF51735">
    <property type="entry name" value="NAD(P)-binding Rossmann-fold domains"/>
    <property type="match status" value="1"/>
</dbReference>
<evidence type="ECO:0000256" key="8">
    <source>
        <dbReference type="ARBA" id="ARBA00093226"/>
    </source>
</evidence>
<comment type="catalytic activity">
    <reaction evidence="14">
        <text>L-pipecolate + NADP(+) = Delta(1)-piperideine-2-carboxylate + NADPH + H(+)</text>
        <dbReference type="Rhea" id="RHEA:12524"/>
        <dbReference type="ChEBI" id="CHEBI:15378"/>
        <dbReference type="ChEBI" id="CHEBI:57783"/>
        <dbReference type="ChEBI" id="CHEBI:58349"/>
        <dbReference type="ChEBI" id="CHEBI:61185"/>
        <dbReference type="ChEBI" id="CHEBI:77631"/>
        <dbReference type="EC" id="1.5.1.1"/>
    </reaction>
    <physiologicalReaction direction="right-to-left" evidence="14">
        <dbReference type="Rhea" id="RHEA:12526"/>
    </physiologicalReaction>
</comment>
<evidence type="ECO:0000256" key="7">
    <source>
        <dbReference type="ARBA" id="ARBA00093203"/>
    </source>
</evidence>
<dbReference type="GO" id="GO:0005737">
    <property type="term" value="C:cytoplasm"/>
    <property type="evidence" value="ECO:0007669"/>
    <property type="project" value="TreeGrafter"/>
</dbReference>
<dbReference type="GO" id="GO:0042403">
    <property type="term" value="P:thyroid hormone metabolic process"/>
    <property type="evidence" value="ECO:0007669"/>
    <property type="project" value="TreeGrafter"/>
</dbReference>